<dbReference type="Pfam" id="PF00583">
    <property type="entry name" value="Acetyltransf_1"/>
    <property type="match status" value="1"/>
</dbReference>
<organism evidence="1 2">
    <name type="scientific">Dichomitus squalens</name>
    <dbReference type="NCBI Taxonomy" id="114155"/>
    <lineage>
        <taxon>Eukaryota</taxon>
        <taxon>Fungi</taxon>
        <taxon>Dikarya</taxon>
        <taxon>Basidiomycota</taxon>
        <taxon>Agaricomycotina</taxon>
        <taxon>Agaricomycetes</taxon>
        <taxon>Polyporales</taxon>
        <taxon>Polyporaceae</taxon>
        <taxon>Dichomitus</taxon>
    </lineage>
</organism>
<dbReference type="Proteomes" id="UP000292082">
    <property type="component" value="Unassembled WGS sequence"/>
</dbReference>
<dbReference type="EMBL" id="ML145104">
    <property type="protein sequence ID" value="TBU60600.1"/>
    <property type="molecule type" value="Genomic_DNA"/>
</dbReference>
<sequence>MMTDAEWNSSEDDEYRDARAQTRKSKRRKVIQTRRAKAVAIKVEESTLPQWSLDPLLQALHEQTAQDWENEADRRDSFDEIIETLLPNLLQAGSAFFERDGQDDESSLRTSYFLPRFKVVQLHESNNAESPDSVLACIIHAKSRTHSRLFRRVILERTPSYMASGSLTPLRSSRTIPAVNPEVLDALYAIQTTPYESSFLSRLQGFNLHHQVNAIAVDWETRTPWMDLMTDIREHYSFAHPEREQASESVAPVIYSTLQRCHLDQVHDLLRRVFWEGIDVTDSLDYTPEKCTIVAMYKQLVVGAAFLSSPQETYITYLAVRAGWDNSQIATSMLYHLISLNPHKDITLHVSINNPAMLLYNRFGFKAEEFIVGFYEDYLDAKSPQSKNAFRLRLRRW</sequence>
<dbReference type="PROSITE" id="PS51186">
    <property type="entry name" value="GNAT"/>
    <property type="match status" value="1"/>
</dbReference>
<name>A0A4Q9Q0V3_9APHY</name>
<dbReference type="InterPro" id="IPR016181">
    <property type="entry name" value="Acyl_CoA_acyltransferase"/>
</dbReference>
<keyword evidence="2" id="KW-1185">Reference proteome</keyword>
<dbReference type="Gene3D" id="3.40.630.30">
    <property type="match status" value="1"/>
</dbReference>
<dbReference type="GO" id="GO:0016747">
    <property type="term" value="F:acyltransferase activity, transferring groups other than amino-acyl groups"/>
    <property type="evidence" value="ECO:0007669"/>
    <property type="project" value="InterPro"/>
</dbReference>
<dbReference type="InterPro" id="IPR000182">
    <property type="entry name" value="GNAT_dom"/>
</dbReference>
<evidence type="ECO:0000313" key="2">
    <source>
        <dbReference type="Proteomes" id="UP000292082"/>
    </source>
</evidence>
<dbReference type="STRING" id="114155.A0A4Q9Q0V3"/>
<evidence type="ECO:0000313" key="1">
    <source>
        <dbReference type="EMBL" id="TBU60600.1"/>
    </source>
</evidence>
<accession>A0A4Q9Q0V3</accession>
<dbReference type="SUPFAM" id="SSF55729">
    <property type="entry name" value="Acyl-CoA N-acyltransferases (Nat)"/>
    <property type="match status" value="1"/>
</dbReference>
<gene>
    <name evidence="1" type="ORF">BD310DRAFT_922780</name>
</gene>
<reference evidence="1 2" key="1">
    <citation type="submission" date="2019-01" db="EMBL/GenBank/DDBJ databases">
        <title>Draft genome sequences of three monokaryotic isolates of the white-rot basidiomycete fungus Dichomitus squalens.</title>
        <authorList>
            <consortium name="DOE Joint Genome Institute"/>
            <person name="Lopez S.C."/>
            <person name="Andreopoulos B."/>
            <person name="Pangilinan J."/>
            <person name="Lipzen A."/>
            <person name="Riley R."/>
            <person name="Ahrendt S."/>
            <person name="Ng V."/>
            <person name="Barry K."/>
            <person name="Daum C."/>
            <person name="Grigoriev I.V."/>
            <person name="Hilden K.S."/>
            <person name="Makela M.R."/>
            <person name="de Vries R.P."/>
        </authorList>
    </citation>
    <scope>NUCLEOTIDE SEQUENCE [LARGE SCALE GENOMIC DNA]</scope>
    <source>
        <strain evidence="1 2">CBS 464.89</strain>
    </source>
</reference>
<dbReference type="AlphaFoldDB" id="A0A4Q9Q0V3"/>
<protein>
    <submittedName>
        <fullName evidence="1">Uncharacterized protein</fullName>
    </submittedName>
</protein>
<proteinExistence type="predicted"/>